<name>A0A9X2M2F8_STRMQ</name>
<feature type="region of interest" description="Disordered" evidence="1">
    <location>
        <begin position="95"/>
        <end position="118"/>
    </location>
</feature>
<dbReference type="EMBL" id="JANIIC010000048">
    <property type="protein sequence ID" value="MCQ8833783.1"/>
    <property type="molecule type" value="Genomic_DNA"/>
</dbReference>
<proteinExistence type="predicted"/>
<accession>A0A9X2M2F8</accession>
<comment type="caution">
    <text evidence="2">The sequence shown here is derived from an EMBL/GenBank/DDBJ whole genome shotgun (WGS) entry which is preliminary data.</text>
</comment>
<dbReference type="RefSeq" id="WP_257634259.1">
    <property type="nucleotide sequence ID" value="NZ_JANIIC010000048.1"/>
</dbReference>
<reference evidence="2" key="1">
    <citation type="submission" date="2022-06" db="EMBL/GenBank/DDBJ databases">
        <title>WGS of actinobacteria.</title>
        <authorList>
            <person name="Thawai C."/>
        </authorList>
    </citation>
    <scope>NUCLEOTIDE SEQUENCE</scope>
    <source>
        <strain evidence="2">DSM 42010</strain>
    </source>
</reference>
<organism evidence="2 3">
    <name type="scientific">Streptomyces malaysiensis subsp. samsunensis</name>
    <dbReference type="NCBI Taxonomy" id="459658"/>
    <lineage>
        <taxon>Bacteria</taxon>
        <taxon>Bacillati</taxon>
        <taxon>Actinomycetota</taxon>
        <taxon>Actinomycetes</taxon>
        <taxon>Kitasatosporales</taxon>
        <taxon>Streptomycetaceae</taxon>
        <taxon>Streptomyces</taxon>
        <taxon>Streptomyces violaceusniger group</taxon>
    </lineage>
</organism>
<gene>
    <name evidence="2" type="ORF">NQU54_33210</name>
</gene>
<dbReference type="AlphaFoldDB" id="A0A9X2M2F8"/>
<keyword evidence="3" id="KW-1185">Reference proteome</keyword>
<protein>
    <submittedName>
        <fullName evidence="2">Uncharacterized protein</fullName>
    </submittedName>
</protein>
<dbReference type="Proteomes" id="UP001142400">
    <property type="component" value="Unassembled WGS sequence"/>
</dbReference>
<evidence type="ECO:0000256" key="1">
    <source>
        <dbReference type="SAM" id="MobiDB-lite"/>
    </source>
</evidence>
<evidence type="ECO:0000313" key="3">
    <source>
        <dbReference type="Proteomes" id="UP001142400"/>
    </source>
</evidence>
<sequence>MAIPATPTSPPAVTTAEALALDLMADGFSADDIRLRTEIAPDDLYRLAALHNVPSPHGTIEGFGCHRARREQPSEKCAPLEARCEAQFRARQRIADAERTLGRQHRTRRGRRNTLARA</sequence>
<feature type="compositionally biased region" description="Basic residues" evidence="1">
    <location>
        <begin position="102"/>
        <end position="118"/>
    </location>
</feature>
<evidence type="ECO:0000313" key="2">
    <source>
        <dbReference type="EMBL" id="MCQ8833783.1"/>
    </source>
</evidence>